<evidence type="ECO:0000256" key="8">
    <source>
        <dbReference type="ARBA" id="ARBA00022840"/>
    </source>
</evidence>
<keyword evidence="6" id="KW-0479">Metal-binding</keyword>
<dbReference type="Pfam" id="PF02367">
    <property type="entry name" value="TsaE"/>
    <property type="match status" value="1"/>
</dbReference>
<evidence type="ECO:0000256" key="5">
    <source>
        <dbReference type="ARBA" id="ARBA00022694"/>
    </source>
</evidence>
<accession>A0A7C1NKH3</accession>
<evidence type="ECO:0000256" key="6">
    <source>
        <dbReference type="ARBA" id="ARBA00022723"/>
    </source>
</evidence>
<keyword evidence="9" id="KW-0460">Magnesium</keyword>
<name>A0A7C1NKH3_UNCKA</name>
<evidence type="ECO:0000256" key="2">
    <source>
        <dbReference type="ARBA" id="ARBA00007599"/>
    </source>
</evidence>
<organism evidence="11">
    <name type="scientific">candidate division WWE3 bacterium</name>
    <dbReference type="NCBI Taxonomy" id="2053526"/>
    <lineage>
        <taxon>Bacteria</taxon>
        <taxon>Katanobacteria</taxon>
    </lineage>
</organism>
<evidence type="ECO:0000256" key="10">
    <source>
        <dbReference type="ARBA" id="ARBA00032441"/>
    </source>
</evidence>
<keyword evidence="4" id="KW-0963">Cytoplasm</keyword>
<keyword evidence="5" id="KW-0819">tRNA processing</keyword>
<comment type="subcellular location">
    <subcellularLocation>
        <location evidence="1">Cytoplasm</location>
    </subcellularLocation>
</comment>
<sequence length="157" mass="17606">MAKTKLSTSESQTRQLAKEILEKRTNYLKEGAILFALEGDLGAGKTTFAKGVGEHLGIKKPIKSPGYVLVAEYPYDSSTSAGKLFHVDLWRVESVPEAQALGIKDLIKPGNVVIVEWAHRVPELIDEICRIKNLKVIRVEIEHKGRKERKIRYGQIN</sequence>
<evidence type="ECO:0000256" key="4">
    <source>
        <dbReference type="ARBA" id="ARBA00022490"/>
    </source>
</evidence>
<evidence type="ECO:0000256" key="7">
    <source>
        <dbReference type="ARBA" id="ARBA00022741"/>
    </source>
</evidence>
<comment type="caution">
    <text evidence="11">The sequence shown here is derived from an EMBL/GenBank/DDBJ whole genome shotgun (WGS) entry which is preliminary data.</text>
</comment>
<dbReference type="PANTHER" id="PTHR33540:SF2">
    <property type="entry name" value="TRNA THREONYLCARBAMOYLADENOSINE BIOSYNTHESIS PROTEIN TSAE"/>
    <property type="match status" value="1"/>
</dbReference>
<dbReference type="Proteomes" id="UP000885744">
    <property type="component" value="Unassembled WGS sequence"/>
</dbReference>
<comment type="similarity">
    <text evidence="2">Belongs to the TsaE family.</text>
</comment>
<dbReference type="PANTHER" id="PTHR33540">
    <property type="entry name" value="TRNA THREONYLCARBAMOYLADENOSINE BIOSYNTHESIS PROTEIN TSAE"/>
    <property type="match status" value="1"/>
</dbReference>
<dbReference type="InterPro" id="IPR003442">
    <property type="entry name" value="T6A_TsaE"/>
</dbReference>
<dbReference type="Gene3D" id="3.40.50.300">
    <property type="entry name" value="P-loop containing nucleotide triphosphate hydrolases"/>
    <property type="match status" value="1"/>
</dbReference>
<evidence type="ECO:0000256" key="1">
    <source>
        <dbReference type="ARBA" id="ARBA00004496"/>
    </source>
</evidence>
<evidence type="ECO:0000256" key="3">
    <source>
        <dbReference type="ARBA" id="ARBA00019010"/>
    </source>
</evidence>
<gene>
    <name evidence="11" type="primary">tsaE</name>
    <name evidence="11" type="ORF">ENI09_01735</name>
</gene>
<dbReference type="GO" id="GO:0005737">
    <property type="term" value="C:cytoplasm"/>
    <property type="evidence" value="ECO:0007669"/>
    <property type="project" value="UniProtKB-SubCell"/>
</dbReference>
<evidence type="ECO:0000256" key="9">
    <source>
        <dbReference type="ARBA" id="ARBA00022842"/>
    </source>
</evidence>
<dbReference type="SUPFAM" id="SSF52540">
    <property type="entry name" value="P-loop containing nucleoside triphosphate hydrolases"/>
    <property type="match status" value="1"/>
</dbReference>
<keyword evidence="7" id="KW-0547">Nucleotide-binding</keyword>
<dbReference type="NCBIfam" id="TIGR00150">
    <property type="entry name" value="T6A_YjeE"/>
    <property type="match status" value="1"/>
</dbReference>
<reference evidence="11" key="1">
    <citation type="journal article" date="2020" name="mSystems">
        <title>Genome- and Community-Level Interaction Insights into Carbon Utilization and Element Cycling Functions of Hydrothermarchaeota in Hydrothermal Sediment.</title>
        <authorList>
            <person name="Zhou Z."/>
            <person name="Liu Y."/>
            <person name="Xu W."/>
            <person name="Pan J."/>
            <person name="Luo Z.H."/>
            <person name="Li M."/>
        </authorList>
    </citation>
    <scope>NUCLEOTIDE SEQUENCE [LARGE SCALE GENOMIC DNA]</scope>
    <source>
        <strain evidence="11">HyVt-365</strain>
    </source>
</reference>
<proteinExistence type="inferred from homology"/>
<dbReference type="GO" id="GO:0046872">
    <property type="term" value="F:metal ion binding"/>
    <property type="evidence" value="ECO:0007669"/>
    <property type="project" value="UniProtKB-KW"/>
</dbReference>
<protein>
    <recommendedName>
        <fullName evidence="3">tRNA threonylcarbamoyladenosine biosynthesis protein TsaE</fullName>
    </recommendedName>
    <alternativeName>
        <fullName evidence="10">t(6)A37 threonylcarbamoyladenosine biosynthesis protein TsaE</fullName>
    </alternativeName>
</protein>
<keyword evidence="8" id="KW-0067">ATP-binding</keyword>
<dbReference type="EMBL" id="DRHH01000074">
    <property type="protein sequence ID" value="HEB14110.1"/>
    <property type="molecule type" value="Genomic_DNA"/>
</dbReference>
<dbReference type="InterPro" id="IPR027417">
    <property type="entry name" value="P-loop_NTPase"/>
</dbReference>
<dbReference type="GO" id="GO:0005524">
    <property type="term" value="F:ATP binding"/>
    <property type="evidence" value="ECO:0007669"/>
    <property type="project" value="UniProtKB-KW"/>
</dbReference>
<evidence type="ECO:0000313" key="11">
    <source>
        <dbReference type="EMBL" id="HEB14110.1"/>
    </source>
</evidence>
<dbReference type="GO" id="GO:0002949">
    <property type="term" value="P:tRNA threonylcarbamoyladenosine modification"/>
    <property type="evidence" value="ECO:0007669"/>
    <property type="project" value="InterPro"/>
</dbReference>
<dbReference type="AlphaFoldDB" id="A0A7C1NKH3"/>